<keyword evidence="2" id="KW-0472">Membrane</keyword>
<feature type="transmembrane region" description="Helical" evidence="2">
    <location>
        <begin position="142"/>
        <end position="166"/>
    </location>
</feature>
<evidence type="ECO:0000313" key="3">
    <source>
        <dbReference type="EMBL" id="WNY26890.1"/>
    </source>
</evidence>
<dbReference type="InterPro" id="IPR001646">
    <property type="entry name" value="5peptide_repeat"/>
</dbReference>
<evidence type="ECO:0008006" key="5">
    <source>
        <dbReference type="Google" id="ProtNLM"/>
    </source>
</evidence>
<dbReference type="PANTHER" id="PTHR34980">
    <property type="entry name" value="INNER MEMBRANE PROTEIN-RELATED-RELATED"/>
    <property type="match status" value="1"/>
</dbReference>
<feature type="compositionally biased region" description="Basic and acidic residues" evidence="1">
    <location>
        <begin position="254"/>
        <end position="265"/>
    </location>
</feature>
<feature type="compositionally biased region" description="Basic and acidic residues" evidence="1">
    <location>
        <begin position="311"/>
        <end position="321"/>
    </location>
</feature>
<dbReference type="AlphaFoldDB" id="A0AA96V6R9"/>
<keyword evidence="2" id="KW-0812">Transmembrane</keyword>
<dbReference type="Proteomes" id="UP001304970">
    <property type="component" value="Chromosome"/>
</dbReference>
<name>A0AA96V6R9_9EURY</name>
<feature type="compositionally biased region" description="Low complexity" evidence="1">
    <location>
        <begin position="289"/>
        <end position="302"/>
    </location>
</feature>
<feature type="compositionally biased region" description="Acidic residues" evidence="1">
    <location>
        <begin position="267"/>
        <end position="281"/>
    </location>
</feature>
<reference evidence="3 4" key="1">
    <citation type="submission" date="2023-07" db="EMBL/GenBank/DDBJ databases">
        <title>Closed genome sequence of Methanosarcinaceae archaeon Am2.</title>
        <authorList>
            <person name="Poehlein A."/>
            <person name="Protasov E."/>
            <person name="Platt K."/>
            <person name="Reeh H."/>
            <person name="Daniel R."/>
            <person name="Brune A."/>
        </authorList>
    </citation>
    <scope>NUCLEOTIDE SEQUENCE [LARGE SCALE GENOMIC DNA]</scope>
    <source>
        <strain evidence="3 4">Am2</strain>
    </source>
</reference>
<dbReference type="EMBL" id="CP131061">
    <property type="protein sequence ID" value="WNY26890.1"/>
    <property type="molecule type" value="Genomic_DNA"/>
</dbReference>
<feature type="transmembrane region" description="Helical" evidence="2">
    <location>
        <begin position="96"/>
        <end position="117"/>
    </location>
</feature>
<keyword evidence="4" id="KW-1185">Reference proteome</keyword>
<dbReference type="GO" id="GO:0005886">
    <property type="term" value="C:plasma membrane"/>
    <property type="evidence" value="ECO:0007669"/>
    <property type="project" value="TreeGrafter"/>
</dbReference>
<dbReference type="InterPro" id="IPR008523">
    <property type="entry name" value="DUF805"/>
</dbReference>
<accession>A0AA96V6R9</accession>
<organism evidence="3 4">
    <name type="scientific">Methanolapillus ohkumae</name>
    <dbReference type="NCBI Taxonomy" id="3028298"/>
    <lineage>
        <taxon>Archaea</taxon>
        <taxon>Methanobacteriati</taxon>
        <taxon>Methanobacteriota</taxon>
        <taxon>Stenosarchaea group</taxon>
        <taxon>Methanomicrobia</taxon>
        <taxon>Methanosarcinales</taxon>
        <taxon>Methanosarcinaceae</taxon>
        <taxon>Methanolapillus</taxon>
    </lineage>
</organism>
<protein>
    <recommendedName>
        <fullName evidence="5">DUF805 domain-containing protein</fullName>
    </recommendedName>
</protein>
<keyword evidence="2" id="KW-1133">Transmembrane helix</keyword>
<sequence>MNGCVDGKIVVVNRVIKSRCSSAKLQAVAAAQNCKQLQQFQNCKQSQQFQNCIWVNGEDAGFDNYPLPVFAGQTGSPGNASYLADFNKMDLLLRNALLFAIFAVLILAVFGTVFYLVRKKINVFLIFSENFTSAGRLNRKPYAIMMVIGLLYFIFLAISSDIYVFLNRTLTGPYGVFFDIFAFILGLIFLIITIMGAIFILLQIIRRLHDLDLTGWIALVMLLHFLSFWAFIPTLFEFGLFFIDGTKGPNEYGDDPKGRKPKYENENGNENETENESDLSESDIRESNMNESNLSESNLNESNFEEADSLQYEKTDEQILK</sequence>
<evidence type="ECO:0000256" key="2">
    <source>
        <dbReference type="SAM" id="Phobius"/>
    </source>
</evidence>
<feature type="region of interest" description="Disordered" evidence="1">
    <location>
        <begin position="252"/>
        <end position="321"/>
    </location>
</feature>
<feature type="transmembrane region" description="Helical" evidence="2">
    <location>
        <begin position="213"/>
        <end position="232"/>
    </location>
</feature>
<feature type="transmembrane region" description="Helical" evidence="2">
    <location>
        <begin position="178"/>
        <end position="201"/>
    </location>
</feature>
<dbReference type="Pfam" id="PF05656">
    <property type="entry name" value="DUF805"/>
    <property type="match status" value="1"/>
</dbReference>
<gene>
    <name evidence="3" type="ORF">MsAm2_06710</name>
</gene>
<proteinExistence type="predicted"/>
<evidence type="ECO:0000256" key="1">
    <source>
        <dbReference type="SAM" id="MobiDB-lite"/>
    </source>
</evidence>
<dbReference type="Pfam" id="PF00805">
    <property type="entry name" value="Pentapeptide"/>
    <property type="match status" value="1"/>
</dbReference>
<evidence type="ECO:0000313" key="4">
    <source>
        <dbReference type="Proteomes" id="UP001304970"/>
    </source>
</evidence>